<name>A0AAW9PUE5_9CYAN</name>
<dbReference type="Proteomes" id="UP001333818">
    <property type="component" value="Unassembled WGS sequence"/>
</dbReference>
<dbReference type="PANTHER" id="PTHR37017:SF11">
    <property type="entry name" value="ESTERASE_LIPASE_THIOESTERASE DOMAIN-CONTAINING PROTEIN"/>
    <property type="match status" value="1"/>
</dbReference>
<evidence type="ECO:0000313" key="2">
    <source>
        <dbReference type="EMBL" id="MEE3718522.1"/>
    </source>
</evidence>
<keyword evidence="3" id="KW-1185">Reference proteome</keyword>
<dbReference type="InterPro" id="IPR000073">
    <property type="entry name" value="AB_hydrolase_1"/>
</dbReference>
<dbReference type="InterPro" id="IPR029058">
    <property type="entry name" value="AB_hydrolase_fold"/>
</dbReference>
<accession>A0AAW9PUE5</accession>
<dbReference type="GO" id="GO:0016787">
    <property type="term" value="F:hydrolase activity"/>
    <property type="evidence" value="ECO:0007669"/>
    <property type="project" value="UniProtKB-KW"/>
</dbReference>
<dbReference type="SUPFAM" id="SSF53474">
    <property type="entry name" value="alpha/beta-Hydrolases"/>
    <property type="match status" value="1"/>
</dbReference>
<dbReference type="EMBL" id="JAZBJZ010000081">
    <property type="protein sequence ID" value="MEE3718522.1"/>
    <property type="molecule type" value="Genomic_DNA"/>
</dbReference>
<gene>
    <name evidence="2" type="ORF">V2H45_17410</name>
</gene>
<dbReference type="Pfam" id="PF12697">
    <property type="entry name" value="Abhydrolase_6"/>
    <property type="match status" value="1"/>
</dbReference>
<protein>
    <submittedName>
        <fullName evidence="2">Alpha/beta hydrolase</fullName>
    </submittedName>
</protein>
<reference evidence="2" key="1">
    <citation type="submission" date="2024-01" db="EMBL/GenBank/DDBJ databases">
        <title>Bank of Algae and Cyanobacteria of the Azores (BACA) strain genomes.</title>
        <authorList>
            <person name="Luz R."/>
            <person name="Cordeiro R."/>
            <person name="Fonseca A."/>
            <person name="Goncalves V."/>
        </authorList>
    </citation>
    <scope>NUCLEOTIDE SEQUENCE</scope>
    <source>
        <strain evidence="2">BACA0141</strain>
    </source>
</reference>
<dbReference type="PANTHER" id="PTHR37017">
    <property type="entry name" value="AB HYDROLASE-1 DOMAIN-CONTAINING PROTEIN-RELATED"/>
    <property type="match status" value="1"/>
</dbReference>
<proteinExistence type="predicted"/>
<organism evidence="2 3">
    <name type="scientific">Tumidithrix elongata BACA0141</name>
    <dbReference type="NCBI Taxonomy" id="2716417"/>
    <lineage>
        <taxon>Bacteria</taxon>
        <taxon>Bacillati</taxon>
        <taxon>Cyanobacteriota</taxon>
        <taxon>Cyanophyceae</taxon>
        <taxon>Pseudanabaenales</taxon>
        <taxon>Pseudanabaenaceae</taxon>
        <taxon>Tumidithrix</taxon>
        <taxon>Tumidithrix elongata</taxon>
    </lineage>
</organism>
<dbReference type="RefSeq" id="WP_330484954.1">
    <property type="nucleotide sequence ID" value="NZ_JAZBJZ010000081.1"/>
</dbReference>
<dbReference type="InterPro" id="IPR052897">
    <property type="entry name" value="Sec-Metab_Biosynth_Hydrolase"/>
</dbReference>
<comment type="caution">
    <text evidence="2">The sequence shown here is derived from an EMBL/GenBank/DDBJ whole genome shotgun (WGS) entry which is preliminary data.</text>
</comment>
<dbReference type="AlphaFoldDB" id="A0AAW9PUE5"/>
<keyword evidence="2" id="KW-0378">Hydrolase</keyword>
<evidence type="ECO:0000313" key="3">
    <source>
        <dbReference type="Proteomes" id="UP001333818"/>
    </source>
</evidence>
<evidence type="ECO:0000259" key="1">
    <source>
        <dbReference type="Pfam" id="PF12697"/>
    </source>
</evidence>
<feature type="domain" description="AB hydrolase-1" evidence="1">
    <location>
        <begin position="44"/>
        <end position="264"/>
    </location>
</feature>
<sequence length="273" mass="28446">MNMLTRRNGIHLLLIAALSLGFILITSLGAIMNTASAQDNKPTIVLVHGAFAESSSWNGVLTKLIAKGYPVVAAANPLRGVKSDADYVSSILNSIEGPIVLVGHSYGGAVITNAVNDNKNVKALVYVAGFAPEAGETAVELSGRYPGSTLGPTLAPPVTLPDGGKDLYIQQSKFHAQFAADVSIADAKLMAGTQRPITDAAFNEASGAPAWKSTPSWFIYGSRDLNIPAALHAFMAKRANSKETIAVDGASHVVMISHADAVATLIEHAATTK</sequence>
<dbReference type="Gene3D" id="3.40.50.1820">
    <property type="entry name" value="alpha/beta hydrolase"/>
    <property type="match status" value="1"/>
</dbReference>